<feature type="non-terminal residue" evidence="2">
    <location>
        <position position="1"/>
    </location>
</feature>
<accession>K0T6X8</accession>
<dbReference type="EMBL" id="AGNL01005239">
    <property type="protein sequence ID" value="EJK72829.1"/>
    <property type="molecule type" value="Genomic_DNA"/>
</dbReference>
<dbReference type="Proteomes" id="UP000266841">
    <property type="component" value="Unassembled WGS sequence"/>
</dbReference>
<feature type="region of interest" description="Disordered" evidence="1">
    <location>
        <begin position="1"/>
        <end position="28"/>
    </location>
</feature>
<name>K0T6X8_THAOC</name>
<proteinExistence type="predicted"/>
<evidence type="ECO:0000256" key="1">
    <source>
        <dbReference type="SAM" id="MobiDB-lite"/>
    </source>
</evidence>
<gene>
    <name evidence="2" type="ORF">THAOC_05600</name>
</gene>
<reference evidence="2 3" key="1">
    <citation type="journal article" date="2012" name="Genome Biol.">
        <title>Genome and low-iron response of an oceanic diatom adapted to chronic iron limitation.</title>
        <authorList>
            <person name="Lommer M."/>
            <person name="Specht M."/>
            <person name="Roy A.S."/>
            <person name="Kraemer L."/>
            <person name="Andreson R."/>
            <person name="Gutowska M.A."/>
            <person name="Wolf J."/>
            <person name="Bergner S.V."/>
            <person name="Schilhabel M.B."/>
            <person name="Klostermeier U.C."/>
            <person name="Beiko R.G."/>
            <person name="Rosenstiel P."/>
            <person name="Hippler M."/>
            <person name="Laroche J."/>
        </authorList>
    </citation>
    <scope>NUCLEOTIDE SEQUENCE [LARGE SCALE GENOMIC DNA]</scope>
    <source>
        <strain evidence="2 3">CCMP1005</strain>
    </source>
</reference>
<dbReference type="AlphaFoldDB" id="K0T6X8"/>
<protein>
    <submittedName>
        <fullName evidence="2">Uncharacterized protein</fullName>
    </submittedName>
</protein>
<comment type="caution">
    <text evidence="2">The sequence shown here is derived from an EMBL/GenBank/DDBJ whole genome shotgun (WGS) entry which is preliminary data.</text>
</comment>
<organism evidence="2 3">
    <name type="scientific">Thalassiosira oceanica</name>
    <name type="common">Marine diatom</name>
    <dbReference type="NCBI Taxonomy" id="159749"/>
    <lineage>
        <taxon>Eukaryota</taxon>
        <taxon>Sar</taxon>
        <taxon>Stramenopiles</taxon>
        <taxon>Ochrophyta</taxon>
        <taxon>Bacillariophyta</taxon>
        <taxon>Coscinodiscophyceae</taxon>
        <taxon>Thalassiosirophycidae</taxon>
        <taxon>Thalassiosirales</taxon>
        <taxon>Thalassiosiraceae</taxon>
        <taxon>Thalassiosira</taxon>
    </lineage>
</organism>
<evidence type="ECO:0000313" key="3">
    <source>
        <dbReference type="Proteomes" id="UP000266841"/>
    </source>
</evidence>
<evidence type="ECO:0000313" key="2">
    <source>
        <dbReference type="EMBL" id="EJK72829.1"/>
    </source>
</evidence>
<keyword evidence="3" id="KW-1185">Reference proteome</keyword>
<sequence length="169" mass="18479">SKQPRADAPFGRADDDNGPGSEPPPQDRIGLFIAVMPSPRRPPAAVGKPSFPYFKAATIYLMMCAGRGDQRSFDIESPRLDGVRKIRRHGHKPPESGGLCPPTRVDEDGFLRYRLAVGTILAVKVIIPQYASKQYTERRTLGEYIDEEDPAIWADGIGDKATIEAGDAS</sequence>